<evidence type="ECO:0000256" key="7">
    <source>
        <dbReference type="ARBA" id="ARBA00023054"/>
    </source>
</evidence>
<keyword evidence="8" id="KW-0539">Nucleus</keyword>
<keyword evidence="6" id="KW-0067">ATP-binding</keyword>
<dbReference type="InterPro" id="IPR000330">
    <property type="entry name" value="SNF2_N"/>
</dbReference>
<keyword evidence="5" id="KW-0347">Helicase</keyword>
<comment type="similarity">
    <text evidence="2">Belongs to the SNF2/RAD54 helicase family.</text>
</comment>
<dbReference type="InterPro" id="IPR014001">
    <property type="entry name" value="Helicase_ATP-bd"/>
</dbReference>
<gene>
    <name evidence="12" type="ORF">DIURU_000744</name>
</gene>
<protein>
    <submittedName>
        <fullName evidence="12">Uncharacterized protein</fullName>
    </submittedName>
</protein>
<evidence type="ECO:0000259" key="10">
    <source>
        <dbReference type="PROSITE" id="PS51192"/>
    </source>
</evidence>
<dbReference type="Gene3D" id="3.40.50.300">
    <property type="entry name" value="P-loop containing nucleotide triphosphate hydrolases"/>
    <property type="match status" value="1"/>
</dbReference>
<accession>A0A642UWF6</accession>
<dbReference type="PROSITE" id="PS51192">
    <property type="entry name" value="HELICASE_ATP_BIND_1"/>
    <property type="match status" value="1"/>
</dbReference>
<evidence type="ECO:0000256" key="8">
    <source>
        <dbReference type="ARBA" id="ARBA00023242"/>
    </source>
</evidence>
<keyword evidence="13" id="KW-1185">Reference proteome</keyword>
<comment type="caution">
    <text evidence="12">The sequence shown here is derived from an EMBL/GenBank/DDBJ whole genome shotgun (WGS) entry which is preliminary data.</text>
</comment>
<dbReference type="OrthoDB" id="5857104at2759"/>
<dbReference type="GO" id="GO:0005524">
    <property type="term" value="F:ATP binding"/>
    <property type="evidence" value="ECO:0007669"/>
    <property type="project" value="UniProtKB-KW"/>
</dbReference>
<dbReference type="GO" id="GO:0016787">
    <property type="term" value="F:hydrolase activity"/>
    <property type="evidence" value="ECO:0007669"/>
    <property type="project" value="UniProtKB-KW"/>
</dbReference>
<evidence type="ECO:0000259" key="11">
    <source>
        <dbReference type="PROSITE" id="PS51194"/>
    </source>
</evidence>
<evidence type="ECO:0000256" key="4">
    <source>
        <dbReference type="ARBA" id="ARBA00022801"/>
    </source>
</evidence>
<evidence type="ECO:0000256" key="6">
    <source>
        <dbReference type="ARBA" id="ARBA00022840"/>
    </source>
</evidence>
<proteinExistence type="inferred from homology"/>
<sequence length="812" mass="93491">MDDSVLKVLEAQEASAEQQEFNSLSKEAKLDRLNNLIQKSQIFSNIIADTILQSSLKSKESTPENPQQPTPDVSPPPKSKKRSRSTKQKAEKKAKTDIASMLGAKPIKQTTKDTRREIEMAQEGEKHTEQPALLSGGTLKNYQLDGLRWLITLYENGLNGILADEMGLGKTIQCIALLSHLIENNITGPFLVVVPLTTRSNWANEFKKFAPKVKVAVYGGLKDERKSLDLRKWGRTKNVVLCSYEMIIKDLTKFADVSWKYMIVDEGHRLKNRESALIRCLKQLPTANRLIITGTPLQNNLNELWSLLNFILPDIFSDLNLFQQWFNFEELTSFEKDEDDAETKQLIKVEIQENLIKNLHTILKPFLLRRVKREVIKDLPPKKEYIIHIPLSPVQEKLYYDCMNKKLDTSLVEMMTRQFFRHNRDDFDVCVELIEKELRGTKKEALSKESRRSKRVTYAEAESDDEFVVDADELDESLSKIPNAFDEDLWNFSNRISPLPYEEQVPEVISRFQQIVRQLHLSFRMMQLRSICNSPYMYFDPIATPPPDHPDNAEANSKFVAALLQNSAKFQALEQLDKALAAKKHKYLVFSQFTRTLDLLEDYYTSHGVEVCRIDGNMGQEERDEHIANFYENSNARVFLLSTRSGGLGINLIPADTVVLFDSDWNPQMDLQAIDRVHRIGQTKPVKIFRFVTRDTIEELMLTRSASKRFLERLVIQMGQFKFSQLKKVMGGAELNDTSQVNVTQLLEMSRITFGRESSSIAREGYPEEEGKRFKFSSNTIEEFLDRSPECYTSMEDGEEFTVYETINNMDS</sequence>
<dbReference type="Pfam" id="PF00271">
    <property type="entry name" value="Helicase_C"/>
    <property type="match status" value="1"/>
</dbReference>
<evidence type="ECO:0000256" key="9">
    <source>
        <dbReference type="SAM" id="MobiDB-lite"/>
    </source>
</evidence>
<dbReference type="InterPro" id="IPR001650">
    <property type="entry name" value="Helicase_C-like"/>
</dbReference>
<dbReference type="OMA" id="PNIFTDW"/>
<dbReference type="Pfam" id="PF00176">
    <property type="entry name" value="SNF2-rel_dom"/>
    <property type="match status" value="1"/>
</dbReference>
<dbReference type="InterPro" id="IPR027417">
    <property type="entry name" value="P-loop_NTPase"/>
</dbReference>
<dbReference type="InterPro" id="IPR038718">
    <property type="entry name" value="SNF2-like_sf"/>
</dbReference>
<dbReference type="FunFam" id="3.40.50.10810:FF:000015">
    <property type="entry name" value="lymphoid-specific helicase isoform X1"/>
    <property type="match status" value="1"/>
</dbReference>
<dbReference type="AlphaFoldDB" id="A0A642UWF6"/>
<keyword evidence="3" id="KW-0547">Nucleotide-binding</keyword>
<keyword evidence="7" id="KW-0175">Coiled coil</keyword>
<dbReference type="Proteomes" id="UP000449547">
    <property type="component" value="Unassembled WGS sequence"/>
</dbReference>
<evidence type="ECO:0000256" key="2">
    <source>
        <dbReference type="ARBA" id="ARBA00007025"/>
    </source>
</evidence>
<feature type="compositionally biased region" description="Pro residues" evidence="9">
    <location>
        <begin position="66"/>
        <end position="77"/>
    </location>
</feature>
<feature type="region of interest" description="Disordered" evidence="9">
    <location>
        <begin position="57"/>
        <end position="100"/>
    </location>
</feature>
<dbReference type="GO" id="GO:0005634">
    <property type="term" value="C:nucleus"/>
    <property type="evidence" value="ECO:0007669"/>
    <property type="project" value="UniProtKB-SubCell"/>
</dbReference>
<feature type="domain" description="Helicase ATP-binding" evidence="10">
    <location>
        <begin position="151"/>
        <end position="314"/>
    </location>
</feature>
<dbReference type="GeneID" id="54779397"/>
<evidence type="ECO:0000313" key="12">
    <source>
        <dbReference type="EMBL" id="KAA8907060.1"/>
    </source>
</evidence>
<dbReference type="Gene3D" id="3.40.50.10810">
    <property type="entry name" value="Tandem AAA-ATPase domain"/>
    <property type="match status" value="1"/>
</dbReference>
<dbReference type="EMBL" id="SWFT01000027">
    <property type="protein sequence ID" value="KAA8907060.1"/>
    <property type="molecule type" value="Genomic_DNA"/>
</dbReference>
<dbReference type="CDD" id="cd18793">
    <property type="entry name" value="SF2_C_SNF"/>
    <property type="match status" value="1"/>
</dbReference>
<reference evidence="12 13" key="1">
    <citation type="submission" date="2019-07" db="EMBL/GenBank/DDBJ databases">
        <title>Genome assembly of two rare yeast pathogens: Diutina rugosa and Trichomonascus ciferrii.</title>
        <authorList>
            <person name="Mixao V."/>
            <person name="Saus E."/>
            <person name="Hansen A."/>
            <person name="Lass-Flor C."/>
            <person name="Gabaldon T."/>
        </authorList>
    </citation>
    <scope>NUCLEOTIDE SEQUENCE [LARGE SCALE GENOMIC DNA]</scope>
    <source>
        <strain evidence="12 13">CBS 613</strain>
    </source>
</reference>
<feature type="compositionally biased region" description="Basic residues" evidence="9">
    <location>
        <begin position="78"/>
        <end position="87"/>
    </location>
</feature>
<dbReference type="VEuPathDB" id="FungiDB:DIURU_000744"/>
<keyword evidence="4" id="KW-0378">Hydrolase</keyword>
<dbReference type="RefSeq" id="XP_034014411.1">
    <property type="nucleotide sequence ID" value="XM_034159026.1"/>
</dbReference>
<dbReference type="PROSITE" id="PS51194">
    <property type="entry name" value="HELICASE_CTER"/>
    <property type="match status" value="1"/>
</dbReference>
<feature type="domain" description="Helicase C-terminal" evidence="11">
    <location>
        <begin position="572"/>
        <end position="734"/>
    </location>
</feature>
<evidence type="ECO:0000256" key="3">
    <source>
        <dbReference type="ARBA" id="ARBA00022741"/>
    </source>
</evidence>
<dbReference type="SMART" id="SM00490">
    <property type="entry name" value="HELICc"/>
    <property type="match status" value="1"/>
</dbReference>
<dbReference type="SMART" id="SM00487">
    <property type="entry name" value="DEXDc"/>
    <property type="match status" value="1"/>
</dbReference>
<evidence type="ECO:0000256" key="1">
    <source>
        <dbReference type="ARBA" id="ARBA00004123"/>
    </source>
</evidence>
<dbReference type="PANTHER" id="PTHR10799">
    <property type="entry name" value="SNF2/RAD54 HELICASE FAMILY"/>
    <property type="match status" value="1"/>
</dbReference>
<evidence type="ECO:0000256" key="5">
    <source>
        <dbReference type="ARBA" id="ARBA00022806"/>
    </source>
</evidence>
<evidence type="ECO:0000313" key="13">
    <source>
        <dbReference type="Proteomes" id="UP000449547"/>
    </source>
</evidence>
<dbReference type="SUPFAM" id="SSF52540">
    <property type="entry name" value="P-loop containing nucleoside triphosphate hydrolases"/>
    <property type="match status" value="2"/>
</dbReference>
<name>A0A642UWF6_DIURU</name>
<dbReference type="InterPro" id="IPR049730">
    <property type="entry name" value="SNF2/RAD54-like_C"/>
</dbReference>
<comment type="subcellular location">
    <subcellularLocation>
        <location evidence="1">Nucleus</location>
    </subcellularLocation>
</comment>
<dbReference type="GO" id="GO:0004386">
    <property type="term" value="F:helicase activity"/>
    <property type="evidence" value="ECO:0007669"/>
    <property type="project" value="UniProtKB-KW"/>
</dbReference>
<organism evidence="12 13">
    <name type="scientific">Diutina rugosa</name>
    <name type="common">Yeast</name>
    <name type="synonym">Candida rugosa</name>
    <dbReference type="NCBI Taxonomy" id="5481"/>
    <lineage>
        <taxon>Eukaryota</taxon>
        <taxon>Fungi</taxon>
        <taxon>Dikarya</taxon>
        <taxon>Ascomycota</taxon>
        <taxon>Saccharomycotina</taxon>
        <taxon>Pichiomycetes</taxon>
        <taxon>Debaryomycetaceae</taxon>
        <taxon>Diutina</taxon>
    </lineage>
</organism>